<dbReference type="AlphaFoldDB" id="A0A1F4U5I6"/>
<dbReference type="InterPro" id="IPR005467">
    <property type="entry name" value="His_kinase_dom"/>
</dbReference>
<keyword evidence="7" id="KW-0812">Transmembrane</keyword>
<dbReference type="Pfam" id="PF00512">
    <property type="entry name" value="HisKA"/>
    <property type="match status" value="1"/>
</dbReference>
<evidence type="ECO:0000256" key="3">
    <source>
        <dbReference type="ARBA" id="ARBA00022553"/>
    </source>
</evidence>
<evidence type="ECO:0000256" key="4">
    <source>
        <dbReference type="ARBA" id="ARBA00022679"/>
    </source>
</evidence>
<dbReference type="SMART" id="SM00387">
    <property type="entry name" value="HATPase_c"/>
    <property type="match status" value="1"/>
</dbReference>
<dbReference type="CDD" id="cd00075">
    <property type="entry name" value="HATPase"/>
    <property type="match status" value="1"/>
</dbReference>
<keyword evidence="5" id="KW-0418">Kinase</keyword>
<comment type="caution">
    <text evidence="9">The sequence shown here is derived from an EMBL/GenBank/DDBJ whole genome shotgun (WGS) entry which is preliminary data.</text>
</comment>
<keyword evidence="3" id="KW-0597">Phosphoprotein</keyword>
<dbReference type="InterPro" id="IPR029016">
    <property type="entry name" value="GAF-like_dom_sf"/>
</dbReference>
<dbReference type="InterPro" id="IPR036890">
    <property type="entry name" value="HATPase_C_sf"/>
</dbReference>
<dbReference type="PANTHER" id="PTHR43047">
    <property type="entry name" value="TWO-COMPONENT HISTIDINE PROTEIN KINASE"/>
    <property type="match status" value="1"/>
</dbReference>
<dbReference type="Pfam" id="PF02518">
    <property type="entry name" value="HATPase_c"/>
    <property type="match status" value="1"/>
</dbReference>
<dbReference type="SUPFAM" id="SSF55781">
    <property type="entry name" value="GAF domain-like"/>
    <property type="match status" value="1"/>
</dbReference>
<evidence type="ECO:0000256" key="7">
    <source>
        <dbReference type="SAM" id="Phobius"/>
    </source>
</evidence>
<keyword evidence="7" id="KW-0472">Membrane</keyword>
<dbReference type="SUPFAM" id="SSF47384">
    <property type="entry name" value="Homodimeric domain of signal transducing histidine kinase"/>
    <property type="match status" value="1"/>
</dbReference>
<feature type="transmembrane region" description="Helical" evidence="7">
    <location>
        <begin position="155"/>
        <end position="176"/>
    </location>
</feature>
<feature type="transmembrane region" description="Helical" evidence="7">
    <location>
        <begin position="74"/>
        <end position="91"/>
    </location>
</feature>
<evidence type="ECO:0000313" key="9">
    <source>
        <dbReference type="EMBL" id="OGC40137.1"/>
    </source>
</evidence>
<dbReference type="InterPro" id="IPR003018">
    <property type="entry name" value="GAF"/>
</dbReference>
<dbReference type="SMART" id="SM00388">
    <property type="entry name" value="HisKA"/>
    <property type="match status" value="1"/>
</dbReference>
<keyword evidence="6" id="KW-0902">Two-component regulatory system</keyword>
<dbReference type="SUPFAM" id="SSF55874">
    <property type="entry name" value="ATPase domain of HSP90 chaperone/DNA topoisomerase II/histidine kinase"/>
    <property type="match status" value="1"/>
</dbReference>
<feature type="transmembrane region" description="Helical" evidence="7">
    <location>
        <begin position="43"/>
        <end position="62"/>
    </location>
</feature>
<dbReference type="Proteomes" id="UP000179242">
    <property type="component" value="Unassembled WGS sequence"/>
</dbReference>
<evidence type="ECO:0000256" key="2">
    <source>
        <dbReference type="ARBA" id="ARBA00012438"/>
    </source>
</evidence>
<dbReference type="PRINTS" id="PR00344">
    <property type="entry name" value="BCTRLSENSOR"/>
</dbReference>
<evidence type="ECO:0000256" key="1">
    <source>
        <dbReference type="ARBA" id="ARBA00000085"/>
    </source>
</evidence>
<proteinExistence type="predicted"/>
<evidence type="ECO:0000256" key="5">
    <source>
        <dbReference type="ARBA" id="ARBA00022777"/>
    </source>
</evidence>
<dbReference type="PROSITE" id="PS50109">
    <property type="entry name" value="HIS_KIN"/>
    <property type="match status" value="1"/>
</dbReference>
<dbReference type="CDD" id="cd00082">
    <property type="entry name" value="HisKA"/>
    <property type="match status" value="1"/>
</dbReference>
<dbReference type="PANTHER" id="PTHR43047:SF72">
    <property type="entry name" value="OSMOSENSING HISTIDINE PROTEIN KINASE SLN1"/>
    <property type="match status" value="1"/>
</dbReference>
<dbReference type="InterPro" id="IPR003661">
    <property type="entry name" value="HisK_dim/P_dom"/>
</dbReference>
<gene>
    <name evidence="9" type="ORF">A2438_02470</name>
</gene>
<evidence type="ECO:0000256" key="6">
    <source>
        <dbReference type="ARBA" id="ARBA00023012"/>
    </source>
</evidence>
<dbReference type="GO" id="GO:0000155">
    <property type="term" value="F:phosphorelay sensor kinase activity"/>
    <property type="evidence" value="ECO:0007669"/>
    <property type="project" value="InterPro"/>
</dbReference>
<dbReference type="Gene3D" id="3.30.450.40">
    <property type="match status" value="1"/>
</dbReference>
<comment type="catalytic activity">
    <reaction evidence="1">
        <text>ATP + protein L-histidine = ADP + protein N-phospho-L-histidine.</text>
        <dbReference type="EC" id="2.7.13.3"/>
    </reaction>
</comment>
<keyword evidence="7" id="KW-1133">Transmembrane helix</keyword>
<dbReference type="InterPro" id="IPR003594">
    <property type="entry name" value="HATPase_dom"/>
</dbReference>
<dbReference type="InterPro" id="IPR036097">
    <property type="entry name" value="HisK_dim/P_sf"/>
</dbReference>
<dbReference type="EC" id="2.7.13.3" evidence="2"/>
<feature type="domain" description="Histidine kinase" evidence="8">
    <location>
        <begin position="390"/>
        <end position="590"/>
    </location>
</feature>
<dbReference type="GO" id="GO:0005886">
    <property type="term" value="C:plasma membrane"/>
    <property type="evidence" value="ECO:0007669"/>
    <property type="project" value="TreeGrafter"/>
</dbReference>
<dbReference type="Gene3D" id="1.10.287.130">
    <property type="match status" value="1"/>
</dbReference>
<dbReference type="SMART" id="SM00065">
    <property type="entry name" value="GAF"/>
    <property type="match status" value="1"/>
</dbReference>
<dbReference type="InterPro" id="IPR004358">
    <property type="entry name" value="Sig_transdc_His_kin-like_C"/>
</dbReference>
<sequence>MINPIAPLVGCLYLVTVLGFLKEKWSPWPFLFSIPLAFLPQELIFYYVACGIIFLFYLSIKIRRLSQDSVLRQRAKLMLLAIFVTALIAVLGHRGALLFLAALPVPAAIGYGLLHHNLFEVDEIIKQSILYSVTLLLITALYGLFLWFSNLYLEGLIFSQNRMVILFSAIFFLFYFKSLARPVKATIDHLFFRKKSDSPKVLAKIRDSLASIMDLDSLVTTIKGVILENLAVQNCELLLVEKLPADSALVKLARERKKIISNNELENNPRFFKVLAEMARLEAAFIEPIFFHEKMIGLLVVGKPQPGTSFTLSDIALLNFLANQAGVAIENARLFDSTDKAKRELSALNQVLEKKVKERTSELQERSAELETVNQKVALATKYKGEYLSSMSHELRTPLNGILGFTDLILEKIYGEIPEKVSETLLELKKNGQFLLRTINNILDYSKIDAGKLELQLEDFSPKELIESVVVPNVEPSIPDNLPITKGDSKRIKQILSNLIDNAVKYAGRGKISVGAAVKENNLVFQVKDAGPGIPAERIEKIFSQFEEPNGRGLGLALSRKLAELHKGKLTVESKTGKGSVFTVSLPLIK</sequence>
<name>A0A1F4U5I6_UNCSA</name>
<keyword evidence="4" id="KW-0808">Transferase</keyword>
<reference evidence="9 10" key="1">
    <citation type="journal article" date="2016" name="Nat. Commun.">
        <title>Thousands of microbial genomes shed light on interconnected biogeochemical processes in an aquifer system.</title>
        <authorList>
            <person name="Anantharaman K."/>
            <person name="Brown C.T."/>
            <person name="Hug L.A."/>
            <person name="Sharon I."/>
            <person name="Castelle C.J."/>
            <person name="Probst A.J."/>
            <person name="Thomas B.C."/>
            <person name="Singh A."/>
            <person name="Wilkins M.J."/>
            <person name="Karaoz U."/>
            <person name="Brodie E.L."/>
            <person name="Williams K.H."/>
            <person name="Hubbard S.S."/>
            <person name="Banfield J.F."/>
        </authorList>
    </citation>
    <scope>NUCLEOTIDE SEQUENCE [LARGE SCALE GENOMIC DNA]</scope>
</reference>
<dbReference type="Pfam" id="PF13185">
    <property type="entry name" value="GAF_2"/>
    <property type="match status" value="1"/>
</dbReference>
<organism evidence="9 10">
    <name type="scientific">candidate division WOR-1 bacterium RIFOXYC2_FULL_46_14</name>
    <dbReference type="NCBI Taxonomy" id="1802587"/>
    <lineage>
        <taxon>Bacteria</taxon>
        <taxon>Bacillati</taxon>
        <taxon>Saganbacteria</taxon>
    </lineage>
</organism>
<evidence type="ECO:0000259" key="8">
    <source>
        <dbReference type="PROSITE" id="PS50109"/>
    </source>
</evidence>
<feature type="transmembrane region" description="Helical" evidence="7">
    <location>
        <begin position="128"/>
        <end position="149"/>
    </location>
</feature>
<evidence type="ECO:0000313" key="10">
    <source>
        <dbReference type="Proteomes" id="UP000179242"/>
    </source>
</evidence>
<dbReference type="Gene3D" id="3.30.565.10">
    <property type="entry name" value="Histidine kinase-like ATPase, C-terminal domain"/>
    <property type="match status" value="1"/>
</dbReference>
<dbReference type="GO" id="GO:0009927">
    <property type="term" value="F:histidine phosphotransfer kinase activity"/>
    <property type="evidence" value="ECO:0007669"/>
    <property type="project" value="TreeGrafter"/>
</dbReference>
<accession>A0A1F4U5I6</accession>
<protein>
    <recommendedName>
        <fullName evidence="2">histidine kinase</fullName>
        <ecNumber evidence="2">2.7.13.3</ecNumber>
    </recommendedName>
</protein>
<dbReference type="EMBL" id="MEUJ01000004">
    <property type="protein sequence ID" value="OGC40137.1"/>
    <property type="molecule type" value="Genomic_DNA"/>
</dbReference>